<evidence type="ECO:0000313" key="2">
    <source>
        <dbReference type="Proteomes" id="UP000198384"/>
    </source>
</evidence>
<dbReference type="AlphaFoldDB" id="A0A238XEK5"/>
<dbReference type="InterPro" id="IPR003749">
    <property type="entry name" value="ThiS/MoaD-like"/>
</dbReference>
<reference evidence="1 2" key="1">
    <citation type="submission" date="2017-06" db="EMBL/GenBank/DDBJ databases">
        <authorList>
            <person name="Kim H.J."/>
            <person name="Triplett B.A."/>
        </authorList>
    </citation>
    <scope>NUCLEOTIDE SEQUENCE [LARGE SCALE GENOMIC DNA]</scope>
    <source>
        <strain evidence="1 2">DSM 29150</strain>
    </source>
</reference>
<dbReference type="Proteomes" id="UP000198384">
    <property type="component" value="Unassembled WGS sequence"/>
</dbReference>
<dbReference type="Gene3D" id="3.10.20.30">
    <property type="match status" value="1"/>
</dbReference>
<proteinExistence type="predicted"/>
<dbReference type="SUPFAM" id="SSF54285">
    <property type="entry name" value="MoaD/ThiS"/>
    <property type="match status" value="1"/>
</dbReference>
<gene>
    <name evidence="1" type="ORF">SAMN06265371_105238</name>
</gene>
<name>A0A238XEK5_9FLAO</name>
<dbReference type="InterPro" id="IPR010035">
    <property type="entry name" value="Thi_S"/>
</dbReference>
<keyword evidence="2" id="KW-1185">Reference proteome</keyword>
<organism evidence="1 2">
    <name type="scientific">Lutibacter agarilyticus</name>
    <dbReference type="NCBI Taxonomy" id="1109740"/>
    <lineage>
        <taxon>Bacteria</taxon>
        <taxon>Pseudomonadati</taxon>
        <taxon>Bacteroidota</taxon>
        <taxon>Flavobacteriia</taxon>
        <taxon>Flavobacteriales</taxon>
        <taxon>Flavobacteriaceae</taxon>
        <taxon>Lutibacter</taxon>
    </lineage>
</organism>
<dbReference type="InterPro" id="IPR012675">
    <property type="entry name" value="Beta-grasp_dom_sf"/>
</dbReference>
<dbReference type="RefSeq" id="WP_089381730.1">
    <property type="nucleotide sequence ID" value="NZ_FZNT01000005.1"/>
</dbReference>
<protein>
    <submittedName>
        <fullName evidence="1">Sulfur carrier protein ThiS</fullName>
    </submittedName>
</protein>
<dbReference type="PANTHER" id="PTHR34472">
    <property type="entry name" value="SULFUR CARRIER PROTEIN THIS"/>
    <property type="match status" value="1"/>
</dbReference>
<accession>A0A238XEK5</accession>
<dbReference type="PANTHER" id="PTHR34472:SF1">
    <property type="entry name" value="SULFUR CARRIER PROTEIN THIS"/>
    <property type="match status" value="1"/>
</dbReference>
<sequence length="67" mass="7335">MITIKVNTKEHQFLASISLQEILEQLQISTNGIAVAVNQNIITKSDWLTTTLNQNDAVLIIKATQGG</sequence>
<dbReference type="OrthoDB" id="1525151at2"/>
<dbReference type="InterPro" id="IPR016155">
    <property type="entry name" value="Mopterin_synth/thiamin_S_b"/>
</dbReference>
<dbReference type="Pfam" id="PF02597">
    <property type="entry name" value="ThiS"/>
    <property type="match status" value="1"/>
</dbReference>
<dbReference type="CDD" id="cd00565">
    <property type="entry name" value="Ubl_ThiS"/>
    <property type="match status" value="1"/>
</dbReference>
<dbReference type="EMBL" id="FZNT01000005">
    <property type="protein sequence ID" value="SNR56913.1"/>
    <property type="molecule type" value="Genomic_DNA"/>
</dbReference>
<dbReference type="NCBIfam" id="TIGR01683">
    <property type="entry name" value="thiS"/>
    <property type="match status" value="1"/>
</dbReference>
<evidence type="ECO:0000313" key="1">
    <source>
        <dbReference type="EMBL" id="SNR56913.1"/>
    </source>
</evidence>